<evidence type="ECO:0000313" key="2">
    <source>
        <dbReference type="Proteomes" id="UP001165063"/>
    </source>
</evidence>
<dbReference type="SMART" id="SM01149">
    <property type="entry name" value="DUF1237"/>
    <property type="match status" value="1"/>
</dbReference>
<dbReference type="Proteomes" id="UP001165063">
    <property type="component" value="Unassembled WGS sequence"/>
</dbReference>
<dbReference type="OrthoDB" id="7771656at2759"/>
<sequence length="425" mass="48542">MSRRVTSRLIRTVNSPKFAVVAIICLVFLFFKKSSLPDDVDQIQVIQDPKLLKEMLERTASPNSNLKNAIGDKNDKFKLLKSNNGDDDDEKPNNFNGNQYLIEKDLADDANRKMKEREPHGDKGWFKGSKFSLECPNYVEYSKVPHGPYSEGPLLLPFMRPSEKCRTFKSDIIEEVIEDMKEKLADPDVARLFENAFPNTLDTTILWHSPESKDKLPKTFISTGDIHAEWLRDSARQLSVYQPFIKHDPKLQELIKGAIVQQAEYIVKAPYCNAFQPPEDSGVSRKPSAIDDVFPRPPWRYVFECKWELDSLASFLTLSNDYYDNSGDVSLFKTDEWVTAFEMVILILKRESTSTFDENGNVQRPPYTFQRDTKIGTETLPLAGVGNPVNHGTGLIRSAFRPSDDACTYQFFIPANAQLYTELIR</sequence>
<dbReference type="PANTHER" id="PTHR31047">
    <property type="entry name" value="MEIOTICALLY UP-REGULATED GENE 157 PROTEIN"/>
    <property type="match status" value="1"/>
</dbReference>
<dbReference type="AlphaFoldDB" id="A0A9W7DHJ8"/>
<dbReference type="SUPFAM" id="SSF48208">
    <property type="entry name" value="Six-hairpin glycosidases"/>
    <property type="match status" value="1"/>
</dbReference>
<organism evidence="1 2">
    <name type="scientific">Ambrosiozyma monospora</name>
    <name type="common">Yeast</name>
    <name type="synonym">Endomycopsis monosporus</name>
    <dbReference type="NCBI Taxonomy" id="43982"/>
    <lineage>
        <taxon>Eukaryota</taxon>
        <taxon>Fungi</taxon>
        <taxon>Dikarya</taxon>
        <taxon>Ascomycota</taxon>
        <taxon>Saccharomycotina</taxon>
        <taxon>Pichiomycetes</taxon>
        <taxon>Pichiales</taxon>
        <taxon>Pichiaceae</taxon>
        <taxon>Ambrosiozyma</taxon>
    </lineage>
</organism>
<proteinExistence type="predicted"/>
<dbReference type="InterPro" id="IPR008928">
    <property type="entry name" value="6-hairpin_glycosidase_sf"/>
</dbReference>
<feature type="non-terminal residue" evidence="1">
    <location>
        <position position="425"/>
    </location>
</feature>
<accession>A0A9W7DHJ8</accession>
<dbReference type="Gene3D" id="1.50.10.10">
    <property type="match status" value="1"/>
</dbReference>
<comment type="caution">
    <text evidence="1">The sequence shown here is derived from an EMBL/GenBank/DDBJ whole genome shotgun (WGS) entry which is preliminary data.</text>
</comment>
<reference evidence="1" key="1">
    <citation type="submission" date="2023-04" db="EMBL/GenBank/DDBJ databases">
        <title>Ambrosiozyma monospora NBRC 1965.</title>
        <authorList>
            <person name="Ichikawa N."/>
            <person name="Sato H."/>
            <person name="Tonouchi N."/>
        </authorList>
    </citation>
    <scope>NUCLEOTIDE SEQUENCE</scope>
    <source>
        <strain evidence="1">NBRC 1965</strain>
    </source>
</reference>
<dbReference type="InterPro" id="IPR008313">
    <property type="entry name" value="GH125"/>
</dbReference>
<name>A0A9W7DHJ8_AMBMO</name>
<dbReference type="GO" id="GO:0004553">
    <property type="term" value="F:hydrolase activity, hydrolyzing O-glycosyl compounds"/>
    <property type="evidence" value="ECO:0007669"/>
    <property type="project" value="UniProtKB-ARBA"/>
</dbReference>
<dbReference type="Pfam" id="PF06824">
    <property type="entry name" value="Glyco_hydro_125"/>
    <property type="match status" value="1"/>
</dbReference>
<keyword evidence="2" id="KW-1185">Reference proteome</keyword>
<gene>
    <name evidence="1" type="ORF">Amon01_000622000</name>
</gene>
<protein>
    <submittedName>
        <fullName evidence="1">Unnamed protein product</fullName>
    </submittedName>
</protein>
<dbReference type="InterPro" id="IPR012341">
    <property type="entry name" value="6hp_glycosidase-like_sf"/>
</dbReference>
<evidence type="ECO:0000313" key="1">
    <source>
        <dbReference type="EMBL" id="GMG40475.1"/>
    </source>
</evidence>
<dbReference type="EMBL" id="BSXU01003845">
    <property type="protein sequence ID" value="GMG40475.1"/>
    <property type="molecule type" value="Genomic_DNA"/>
</dbReference>
<dbReference type="PANTHER" id="PTHR31047:SF0">
    <property type="entry name" value="MEIOTICALLY UP-REGULATED GENE 157 PROTEIN"/>
    <property type="match status" value="1"/>
</dbReference>
<dbReference type="GO" id="GO:0005975">
    <property type="term" value="P:carbohydrate metabolic process"/>
    <property type="evidence" value="ECO:0007669"/>
    <property type="project" value="InterPro"/>
</dbReference>